<keyword evidence="3" id="KW-1185">Reference proteome</keyword>
<dbReference type="Proteomes" id="UP001341840">
    <property type="component" value="Unassembled WGS sequence"/>
</dbReference>
<organism evidence="2 3">
    <name type="scientific">Stylosanthes scabra</name>
    <dbReference type="NCBI Taxonomy" id="79078"/>
    <lineage>
        <taxon>Eukaryota</taxon>
        <taxon>Viridiplantae</taxon>
        <taxon>Streptophyta</taxon>
        <taxon>Embryophyta</taxon>
        <taxon>Tracheophyta</taxon>
        <taxon>Spermatophyta</taxon>
        <taxon>Magnoliopsida</taxon>
        <taxon>eudicotyledons</taxon>
        <taxon>Gunneridae</taxon>
        <taxon>Pentapetalae</taxon>
        <taxon>rosids</taxon>
        <taxon>fabids</taxon>
        <taxon>Fabales</taxon>
        <taxon>Fabaceae</taxon>
        <taxon>Papilionoideae</taxon>
        <taxon>50 kb inversion clade</taxon>
        <taxon>dalbergioids sensu lato</taxon>
        <taxon>Dalbergieae</taxon>
        <taxon>Pterocarpus clade</taxon>
        <taxon>Stylosanthes</taxon>
    </lineage>
</organism>
<evidence type="ECO:0000256" key="1">
    <source>
        <dbReference type="SAM" id="MobiDB-lite"/>
    </source>
</evidence>
<feature type="compositionally biased region" description="Basic and acidic residues" evidence="1">
    <location>
        <begin position="10"/>
        <end position="20"/>
    </location>
</feature>
<name>A0ABU6UND8_9FABA</name>
<accession>A0ABU6UND8</accession>
<proteinExistence type="predicted"/>
<feature type="region of interest" description="Disordered" evidence="1">
    <location>
        <begin position="1"/>
        <end position="33"/>
    </location>
</feature>
<dbReference type="EMBL" id="JASCZI010121310">
    <property type="protein sequence ID" value="MED6161148.1"/>
    <property type="molecule type" value="Genomic_DNA"/>
</dbReference>
<protein>
    <submittedName>
        <fullName evidence="2">Uncharacterized protein</fullName>
    </submittedName>
</protein>
<gene>
    <name evidence="2" type="ORF">PIB30_057985</name>
</gene>
<evidence type="ECO:0000313" key="3">
    <source>
        <dbReference type="Proteomes" id="UP001341840"/>
    </source>
</evidence>
<sequence>MVSSVMVDRFPSKGDQRELQGGHQGKRFSAARRDSIVNLSPCALTPGKEKKSKEETRHNVGIISVLSHSGHQCSVLGHHRKEVIFKSKYSARTSKRADSGAQSLEWRGVDLQSHSDAQVSRMFKREFL</sequence>
<comment type="caution">
    <text evidence="2">The sequence shown here is derived from an EMBL/GenBank/DDBJ whole genome shotgun (WGS) entry which is preliminary data.</text>
</comment>
<reference evidence="2 3" key="1">
    <citation type="journal article" date="2023" name="Plants (Basel)">
        <title>Bridging the Gap: Combining Genomics and Transcriptomics Approaches to Understand Stylosanthes scabra, an Orphan Legume from the Brazilian Caatinga.</title>
        <authorList>
            <person name="Ferreira-Neto J.R.C."/>
            <person name="da Silva M.D."/>
            <person name="Binneck E."/>
            <person name="de Melo N.F."/>
            <person name="da Silva R.H."/>
            <person name="de Melo A.L.T.M."/>
            <person name="Pandolfi V."/>
            <person name="Bustamante F.O."/>
            <person name="Brasileiro-Vidal A.C."/>
            <person name="Benko-Iseppon A.M."/>
        </authorList>
    </citation>
    <scope>NUCLEOTIDE SEQUENCE [LARGE SCALE GENOMIC DNA]</scope>
    <source>
        <tissue evidence="2">Leaves</tissue>
    </source>
</reference>
<evidence type="ECO:0000313" key="2">
    <source>
        <dbReference type="EMBL" id="MED6161148.1"/>
    </source>
</evidence>